<organism evidence="9 10">
    <name type="scientific">Stutzerimonas stutzeri</name>
    <name type="common">Pseudomonas stutzeri</name>
    <dbReference type="NCBI Taxonomy" id="316"/>
    <lineage>
        <taxon>Bacteria</taxon>
        <taxon>Pseudomonadati</taxon>
        <taxon>Pseudomonadota</taxon>
        <taxon>Gammaproteobacteria</taxon>
        <taxon>Pseudomonadales</taxon>
        <taxon>Pseudomonadaceae</taxon>
        <taxon>Stutzerimonas</taxon>
    </lineage>
</organism>
<gene>
    <name evidence="9" type="ORF">PS273GM_13590</name>
</gene>
<dbReference type="SMART" id="SM00283">
    <property type="entry name" value="MA"/>
    <property type="match status" value="1"/>
</dbReference>
<evidence type="ECO:0000259" key="8">
    <source>
        <dbReference type="PROSITE" id="PS50111"/>
    </source>
</evidence>
<protein>
    <submittedName>
        <fullName evidence="9">Chemotaxis protein</fullName>
    </submittedName>
</protein>
<reference evidence="9 10" key="1">
    <citation type="submission" date="2016-05" db="EMBL/GenBank/DDBJ databases">
        <title>Genome sequence of Pseudomonas stutzeri 273 and identification of the exopolysaccharide biosynthesis locus.</title>
        <authorList>
            <person name="Wu S."/>
            <person name="Sun C."/>
        </authorList>
    </citation>
    <scope>NUCLEOTIDE SEQUENCE [LARGE SCALE GENOMIC DNA]</scope>
    <source>
        <strain evidence="9 10">273</strain>
    </source>
</reference>
<dbReference type="Gene3D" id="1.10.287.950">
    <property type="entry name" value="Methyl-accepting chemotaxis protein"/>
    <property type="match status" value="1"/>
</dbReference>
<evidence type="ECO:0000256" key="2">
    <source>
        <dbReference type="ARBA" id="ARBA00022692"/>
    </source>
</evidence>
<keyword evidence="4" id="KW-0472">Membrane</keyword>
<feature type="domain" description="Methyl-accepting transducer" evidence="8">
    <location>
        <begin position="151"/>
        <end position="297"/>
    </location>
</feature>
<dbReference type="AlphaFoldDB" id="A0A172WRX2"/>
<evidence type="ECO:0000256" key="4">
    <source>
        <dbReference type="ARBA" id="ARBA00023136"/>
    </source>
</evidence>
<evidence type="ECO:0000256" key="6">
    <source>
        <dbReference type="PROSITE-ProRule" id="PRU00284"/>
    </source>
</evidence>
<dbReference type="Pfam" id="PF00015">
    <property type="entry name" value="MCPsignal"/>
    <property type="match status" value="1"/>
</dbReference>
<evidence type="ECO:0000256" key="7">
    <source>
        <dbReference type="SAM" id="MobiDB-lite"/>
    </source>
</evidence>
<feature type="region of interest" description="Disordered" evidence="7">
    <location>
        <begin position="341"/>
        <end position="360"/>
    </location>
</feature>
<comment type="subcellular location">
    <subcellularLocation>
        <location evidence="1">Membrane</location>
    </subcellularLocation>
</comment>
<dbReference type="Proteomes" id="UP000077787">
    <property type="component" value="Chromosome"/>
</dbReference>
<keyword evidence="3" id="KW-1133">Transmembrane helix</keyword>
<keyword evidence="2" id="KW-0812">Transmembrane</keyword>
<dbReference type="PANTHER" id="PTHR32089">
    <property type="entry name" value="METHYL-ACCEPTING CHEMOTAXIS PROTEIN MCPB"/>
    <property type="match status" value="1"/>
</dbReference>
<dbReference type="InterPro" id="IPR004089">
    <property type="entry name" value="MCPsignal_dom"/>
</dbReference>
<evidence type="ECO:0000256" key="5">
    <source>
        <dbReference type="ARBA" id="ARBA00023224"/>
    </source>
</evidence>
<dbReference type="GO" id="GO:0006935">
    <property type="term" value="P:chemotaxis"/>
    <property type="evidence" value="ECO:0007669"/>
    <property type="project" value="UniProtKB-ARBA"/>
</dbReference>
<dbReference type="PANTHER" id="PTHR32089:SF112">
    <property type="entry name" value="LYSOZYME-LIKE PROTEIN-RELATED"/>
    <property type="match status" value="1"/>
</dbReference>
<evidence type="ECO:0000313" key="10">
    <source>
        <dbReference type="Proteomes" id="UP000077787"/>
    </source>
</evidence>
<dbReference type="SUPFAM" id="SSF58104">
    <property type="entry name" value="Methyl-accepting chemotaxis protein (MCP) signaling domain"/>
    <property type="match status" value="1"/>
</dbReference>
<evidence type="ECO:0000313" key="9">
    <source>
        <dbReference type="EMBL" id="ANF26106.1"/>
    </source>
</evidence>
<evidence type="ECO:0000256" key="3">
    <source>
        <dbReference type="ARBA" id="ARBA00022989"/>
    </source>
</evidence>
<keyword evidence="5 6" id="KW-0807">Transducer</keyword>
<evidence type="ECO:0000256" key="1">
    <source>
        <dbReference type="ARBA" id="ARBA00004370"/>
    </source>
</evidence>
<dbReference type="RefSeq" id="WP_064481648.1">
    <property type="nucleotide sequence ID" value="NZ_CP015641.1"/>
</dbReference>
<dbReference type="EMBL" id="CP015641">
    <property type="protein sequence ID" value="ANF26106.1"/>
    <property type="molecule type" value="Genomic_DNA"/>
</dbReference>
<name>A0A172WRX2_STUST</name>
<dbReference type="GO" id="GO:0016020">
    <property type="term" value="C:membrane"/>
    <property type="evidence" value="ECO:0007669"/>
    <property type="project" value="UniProtKB-SubCell"/>
</dbReference>
<dbReference type="PROSITE" id="PS50111">
    <property type="entry name" value="CHEMOTAXIS_TRANSDUC_2"/>
    <property type="match status" value="1"/>
</dbReference>
<accession>A0A172WRX2</accession>
<proteinExistence type="predicted"/>
<dbReference type="OrthoDB" id="3288815at2"/>
<dbReference type="GO" id="GO:0007165">
    <property type="term" value="P:signal transduction"/>
    <property type="evidence" value="ECO:0007669"/>
    <property type="project" value="UniProtKB-KW"/>
</dbReference>
<sequence length="360" mass="38608">MFAYPALWIGIATGLAGLALGSPWIAGTGSAVCVAAAVFLKPRASRAAINSEPVVAAPAAAPAVEPLLNAVLPTWDKNLGQVRDIQQNSVRQLFEHFAGLSDRLSQTLSKSDNVIGGDGMASSLRQAQNRLNEVTSAFHAASGRKAELLGTIADLNGYAAELQSMAKHVQDIASQTNLLALNAAIEAARAGDYGRGFSVVADEVRKLSTLSAETGQQMGNKVSEINQAIRATVTAAGELTTSERDNLSYLDSVAGDVMQGLGQSLNELSVTSLQLQQETRVTQATIEEIVVSLQFQDRTDQMLDHLQHDMQRLDQAVRVGDGSVSDPKRWLRELHQHFTTDEERHGKTRSKSSGDDVTFF</sequence>